<evidence type="ECO:0000256" key="5">
    <source>
        <dbReference type="ARBA" id="ARBA00023002"/>
    </source>
</evidence>
<evidence type="ECO:0000256" key="1">
    <source>
        <dbReference type="ARBA" id="ARBA00001974"/>
    </source>
</evidence>
<dbReference type="InterPro" id="IPR036250">
    <property type="entry name" value="AcylCo_DH-like_C"/>
</dbReference>
<evidence type="ECO:0000259" key="7">
    <source>
        <dbReference type="Pfam" id="PF02771"/>
    </source>
</evidence>
<comment type="cofactor">
    <cofactor evidence="1">
        <name>FAD</name>
        <dbReference type="ChEBI" id="CHEBI:57692"/>
    </cofactor>
</comment>
<dbReference type="InterPro" id="IPR037069">
    <property type="entry name" value="AcylCoA_DH/ox_N_sf"/>
</dbReference>
<dbReference type="InterPro" id="IPR013786">
    <property type="entry name" value="AcylCoA_DH/ox_N"/>
</dbReference>
<dbReference type="Proteomes" id="UP001216579">
    <property type="component" value="Unassembled WGS sequence"/>
</dbReference>
<dbReference type="Gene3D" id="1.20.140.10">
    <property type="entry name" value="Butyryl-CoA Dehydrogenase, subunit A, domain 3"/>
    <property type="match status" value="1"/>
</dbReference>
<gene>
    <name evidence="8" type="ORF">P3G67_30275</name>
</gene>
<sequence>MRLASTADEELFARAVRALLERRCTPQDVRAGFARKRWEELAEIGVTGLLVPEEHGGLGLGAGALVAVAEEAGRACAPEPVVEAAVAAALLAEVDEDGRAAEWLRALAAGTAVPAVRLTGPGAAPVAHAAYADFLLVADGDRLYGRSAADAGVSAARGVDPGRGLGYVDMSMWSDGPLAVRQERVVSRAARLGTVGAAADLLGAVRAMLDLTVSHARQRHQFGRPIGSYQAVKHQLADVLIAVEFAQPVVLRAAFSHDHDLPSAGRDAAMAKVFASDAADLAGRSCLQVHGAIGYTEECDLALWLRRVWALSAAWGDAAHHRAVVAADLLGPAPAPPCP</sequence>
<evidence type="ECO:0000313" key="8">
    <source>
        <dbReference type="EMBL" id="MDF3293423.1"/>
    </source>
</evidence>
<dbReference type="InterPro" id="IPR009100">
    <property type="entry name" value="AcylCoA_DH/oxidase_NM_dom_sf"/>
</dbReference>
<organism evidence="8 9">
    <name type="scientific">Streptomyces silvisoli</name>
    <dbReference type="NCBI Taxonomy" id="3034235"/>
    <lineage>
        <taxon>Bacteria</taxon>
        <taxon>Bacillati</taxon>
        <taxon>Actinomycetota</taxon>
        <taxon>Actinomycetes</taxon>
        <taxon>Kitasatosporales</taxon>
        <taxon>Streptomycetaceae</taxon>
        <taxon>Streptomyces</taxon>
    </lineage>
</organism>
<evidence type="ECO:0000256" key="3">
    <source>
        <dbReference type="ARBA" id="ARBA00022630"/>
    </source>
</evidence>
<dbReference type="PANTHER" id="PTHR43884:SF20">
    <property type="entry name" value="ACYL-COA DEHYDROGENASE FADE28"/>
    <property type="match status" value="1"/>
</dbReference>
<keyword evidence="5" id="KW-0560">Oxidoreductase</keyword>
<keyword evidence="3" id="KW-0285">Flavoprotein</keyword>
<dbReference type="Gene3D" id="1.10.540.10">
    <property type="entry name" value="Acyl-CoA dehydrogenase/oxidase, N-terminal domain"/>
    <property type="match status" value="1"/>
</dbReference>
<protein>
    <submittedName>
        <fullName evidence="8">Acyl-CoA/acyl-ACP dehydrogenase</fullName>
    </submittedName>
</protein>
<dbReference type="Pfam" id="PF00441">
    <property type="entry name" value="Acyl-CoA_dh_1"/>
    <property type="match status" value="1"/>
</dbReference>
<proteinExistence type="inferred from homology"/>
<keyword evidence="9" id="KW-1185">Reference proteome</keyword>
<dbReference type="PANTHER" id="PTHR43884">
    <property type="entry name" value="ACYL-COA DEHYDROGENASE"/>
    <property type="match status" value="1"/>
</dbReference>
<dbReference type="EMBL" id="JARJBC010000026">
    <property type="protein sequence ID" value="MDF3293423.1"/>
    <property type="molecule type" value="Genomic_DNA"/>
</dbReference>
<dbReference type="SUPFAM" id="SSF56645">
    <property type="entry name" value="Acyl-CoA dehydrogenase NM domain-like"/>
    <property type="match status" value="1"/>
</dbReference>
<dbReference type="InterPro" id="IPR009075">
    <property type="entry name" value="AcylCo_DH/oxidase_C"/>
</dbReference>
<reference evidence="8 9" key="1">
    <citation type="submission" date="2023-03" db="EMBL/GenBank/DDBJ databases">
        <title>Draft genome sequence of Streptomyces sp. RB6PN23 isolated from peat swamp forest in Thailand.</title>
        <authorList>
            <person name="Klaysubun C."/>
            <person name="Duangmal K."/>
        </authorList>
    </citation>
    <scope>NUCLEOTIDE SEQUENCE [LARGE SCALE GENOMIC DNA]</scope>
    <source>
        <strain evidence="8 9">RB6PN23</strain>
    </source>
</reference>
<dbReference type="RefSeq" id="WP_276096345.1">
    <property type="nucleotide sequence ID" value="NZ_JARJBC010000026.1"/>
</dbReference>
<evidence type="ECO:0000259" key="6">
    <source>
        <dbReference type="Pfam" id="PF00441"/>
    </source>
</evidence>
<evidence type="ECO:0000313" key="9">
    <source>
        <dbReference type="Proteomes" id="UP001216579"/>
    </source>
</evidence>
<evidence type="ECO:0000256" key="4">
    <source>
        <dbReference type="ARBA" id="ARBA00022827"/>
    </source>
</evidence>
<feature type="domain" description="Acyl-CoA dehydrogenase/oxidase C-terminal" evidence="6">
    <location>
        <begin position="194"/>
        <end position="329"/>
    </location>
</feature>
<dbReference type="SUPFAM" id="SSF47203">
    <property type="entry name" value="Acyl-CoA dehydrogenase C-terminal domain-like"/>
    <property type="match status" value="1"/>
</dbReference>
<keyword evidence="4" id="KW-0274">FAD</keyword>
<name>A0ABT5ZWM2_9ACTN</name>
<dbReference type="Pfam" id="PF02771">
    <property type="entry name" value="Acyl-CoA_dh_N"/>
    <property type="match status" value="1"/>
</dbReference>
<comment type="caution">
    <text evidence="8">The sequence shown here is derived from an EMBL/GenBank/DDBJ whole genome shotgun (WGS) entry which is preliminary data.</text>
</comment>
<comment type="similarity">
    <text evidence="2">Belongs to the acyl-CoA dehydrogenase family.</text>
</comment>
<evidence type="ECO:0000256" key="2">
    <source>
        <dbReference type="ARBA" id="ARBA00009347"/>
    </source>
</evidence>
<feature type="domain" description="Acyl-CoA dehydrogenase/oxidase N-terminal" evidence="7">
    <location>
        <begin position="6"/>
        <end position="110"/>
    </location>
</feature>
<accession>A0ABT5ZWM2</accession>